<dbReference type="SUPFAM" id="SSF50447">
    <property type="entry name" value="Translation proteins"/>
    <property type="match status" value="1"/>
</dbReference>
<evidence type="ECO:0000313" key="9">
    <source>
        <dbReference type="Proteomes" id="UP000757435"/>
    </source>
</evidence>
<proteinExistence type="inferred from homology"/>
<evidence type="ECO:0000256" key="2">
    <source>
        <dbReference type="ARBA" id="ARBA00022517"/>
    </source>
</evidence>
<keyword evidence="3 5" id="KW-0698">rRNA processing</keyword>
<evidence type="ECO:0000313" key="8">
    <source>
        <dbReference type="EMBL" id="MBW4659333.1"/>
    </source>
</evidence>
<feature type="domain" description="RimM N-terminal" evidence="6">
    <location>
        <begin position="24"/>
        <end position="107"/>
    </location>
</feature>
<keyword evidence="1 5" id="KW-0963">Cytoplasm</keyword>
<dbReference type="PANTHER" id="PTHR33692:SF1">
    <property type="entry name" value="RIBOSOME MATURATION FACTOR RIMM"/>
    <property type="match status" value="1"/>
</dbReference>
<dbReference type="GO" id="GO:0043022">
    <property type="term" value="F:ribosome binding"/>
    <property type="evidence" value="ECO:0007669"/>
    <property type="project" value="InterPro"/>
</dbReference>
<dbReference type="GO" id="GO:0005840">
    <property type="term" value="C:ribosome"/>
    <property type="evidence" value="ECO:0007669"/>
    <property type="project" value="InterPro"/>
</dbReference>
<dbReference type="HAMAP" id="MF_00014">
    <property type="entry name" value="Ribosome_mat_RimM"/>
    <property type="match status" value="1"/>
</dbReference>
<dbReference type="EMBL" id="JAHHHD010000011">
    <property type="protein sequence ID" value="MBW4659333.1"/>
    <property type="molecule type" value="Genomic_DNA"/>
</dbReference>
<accession>A0A951UP31</accession>
<dbReference type="SUPFAM" id="SSF50346">
    <property type="entry name" value="PRC-barrel domain"/>
    <property type="match status" value="1"/>
</dbReference>
<dbReference type="InterPro" id="IPR036976">
    <property type="entry name" value="RimM_N_sf"/>
</dbReference>
<dbReference type="Pfam" id="PF24986">
    <property type="entry name" value="PRC_RimM"/>
    <property type="match status" value="1"/>
</dbReference>
<comment type="caution">
    <text evidence="8">The sequence shown here is derived from an EMBL/GenBank/DDBJ whole genome shotgun (WGS) entry which is preliminary data.</text>
</comment>
<feature type="domain" description="Ribosome maturation factor RimM PRC barrel" evidence="7">
    <location>
        <begin position="121"/>
        <end position="189"/>
    </location>
</feature>
<name>A0A951UP31_9CYAN</name>
<dbReference type="NCBIfam" id="TIGR02273">
    <property type="entry name" value="16S_RimM"/>
    <property type="match status" value="1"/>
</dbReference>
<dbReference type="GO" id="GO:0005737">
    <property type="term" value="C:cytoplasm"/>
    <property type="evidence" value="ECO:0007669"/>
    <property type="project" value="UniProtKB-SubCell"/>
</dbReference>
<comment type="subunit">
    <text evidence="5">Binds ribosomal protein uS19.</text>
</comment>
<dbReference type="Gene3D" id="2.40.30.60">
    <property type="entry name" value="RimM"/>
    <property type="match status" value="1"/>
</dbReference>
<dbReference type="PANTHER" id="PTHR33692">
    <property type="entry name" value="RIBOSOME MATURATION FACTOR RIMM"/>
    <property type="match status" value="1"/>
</dbReference>
<protein>
    <recommendedName>
        <fullName evidence="5">Ribosome maturation factor RimM</fullName>
    </recommendedName>
</protein>
<dbReference type="Gene3D" id="2.30.30.240">
    <property type="entry name" value="PRC-barrel domain"/>
    <property type="match status" value="1"/>
</dbReference>
<dbReference type="InterPro" id="IPR011033">
    <property type="entry name" value="PRC_barrel-like_sf"/>
</dbReference>
<keyword evidence="2 5" id="KW-0690">Ribosome biogenesis</keyword>
<keyword evidence="4 5" id="KW-0143">Chaperone</keyword>
<organism evidence="8 9">
    <name type="scientific">Drouetiella hepatica Uher 2000/2452</name>
    <dbReference type="NCBI Taxonomy" id="904376"/>
    <lineage>
        <taxon>Bacteria</taxon>
        <taxon>Bacillati</taxon>
        <taxon>Cyanobacteriota</taxon>
        <taxon>Cyanophyceae</taxon>
        <taxon>Oculatellales</taxon>
        <taxon>Oculatellaceae</taxon>
        <taxon>Drouetiella</taxon>
    </lineage>
</organism>
<comment type="function">
    <text evidence="5">An accessory protein needed during the final step in the assembly of 30S ribosomal subunit, possibly for assembly of the head region. Essential for efficient processing of 16S rRNA. May be needed both before and after RbfA during the maturation of 16S rRNA. It has affinity for free ribosomal 30S subunits but not for 70S ribosomes.</text>
</comment>
<comment type="domain">
    <text evidence="5">The PRC barrel domain binds ribosomal protein uS19.</text>
</comment>
<gene>
    <name evidence="5 8" type="primary">rimM</name>
    <name evidence="8" type="ORF">KME15_11710</name>
</gene>
<dbReference type="GO" id="GO:0042274">
    <property type="term" value="P:ribosomal small subunit biogenesis"/>
    <property type="evidence" value="ECO:0007669"/>
    <property type="project" value="UniProtKB-UniRule"/>
</dbReference>
<dbReference type="InterPro" id="IPR011961">
    <property type="entry name" value="RimM"/>
</dbReference>
<dbReference type="GO" id="GO:0006364">
    <property type="term" value="P:rRNA processing"/>
    <property type="evidence" value="ECO:0007669"/>
    <property type="project" value="UniProtKB-UniRule"/>
</dbReference>
<evidence type="ECO:0000256" key="4">
    <source>
        <dbReference type="ARBA" id="ARBA00023186"/>
    </source>
</evidence>
<evidence type="ECO:0000256" key="5">
    <source>
        <dbReference type="HAMAP-Rule" id="MF_00014"/>
    </source>
</evidence>
<dbReference type="InterPro" id="IPR002676">
    <property type="entry name" value="RimM_N"/>
</dbReference>
<sequence>MQPSNPQPIGTHSNPQPDEAWLEVGKIVGVQGLQGELRVYPETDFPERFETPGTRWLLRPGTTQPEPIKLKSGRYLNGKGLYVIKLAGITDRAQAEALRDCRIMVPQGDRPLLEQGEFHVADLLGLEVFDQATQKSIGIVTEVFAAGNDLLEVKLHDAKTPVLIPFVEAIVPVVDLAQRRIEITPPPGLIEPSA</sequence>
<comment type="similarity">
    <text evidence="5">Belongs to the RimM family.</text>
</comment>
<dbReference type="InterPro" id="IPR009000">
    <property type="entry name" value="Transl_B-barrel_sf"/>
</dbReference>
<reference evidence="8" key="2">
    <citation type="journal article" date="2022" name="Microbiol. Resour. Announc.">
        <title>Metagenome Sequencing to Explore Phylogenomics of Terrestrial Cyanobacteria.</title>
        <authorList>
            <person name="Ward R.D."/>
            <person name="Stajich J.E."/>
            <person name="Johansen J.R."/>
            <person name="Huntemann M."/>
            <person name="Clum A."/>
            <person name="Foster B."/>
            <person name="Foster B."/>
            <person name="Roux S."/>
            <person name="Palaniappan K."/>
            <person name="Varghese N."/>
            <person name="Mukherjee S."/>
            <person name="Reddy T.B.K."/>
            <person name="Daum C."/>
            <person name="Copeland A."/>
            <person name="Chen I.A."/>
            <person name="Ivanova N.N."/>
            <person name="Kyrpides N.C."/>
            <person name="Shapiro N."/>
            <person name="Eloe-Fadrosh E.A."/>
            <person name="Pietrasiak N."/>
        </authorList>
    </citation>
    <scope>NUCLEOTIDE SEQUENCE</scope>
    <source>
        <strain evidence="8">UHER 2000/2452</strain>
    </source>
</reference>
<evidence type="ECO:0000256" key="1">
    <source>
        <dbReference type="ARBA" id="ARBA00022490"/>
    </source>
</evidence>
<evidence type="ECO:0000256" key="3">
    <source>
        <dbReference type="ARBA" id="ARBA00022552"/>
    </source>
</evidence>
<reference evidence="8" key="1">
    <citation type="submission" date="2021-05" db="EMBL/GenBank/DDBJ databases">
        <authorList>
            <person name="Pietrasiak N."/>
            <person name="Ward R."/>
            <person name="Stajich J.E."/>
            <person name="Kurbessoian T."/>
        </authorList>
    </citation>
    <scope>NUCLEOTIDE SEQUENCE</scope>
    <source>
        <strain evidence="8">UHER 2000/2452</strain>
    </source>
</reference>
<dbReference type="Proteomes" id="UP000757435">
    <property type="component" value="Unassembled WGS sequence"/>
</dbReference>
<evidence type="ECO:0000259" key="7">
    <source>
        <dbReference type="Pfam" id="PF24986"/>
    </source>
</evidence>
<dbReference type="AlphaFoldDB" id="A0A951UP31"/>
<dbReference type="Pfam" id="PF01782">
    <property type="entry name" value="RimM"/>
    <property type="match status" value="1"/>
</dbReference>
<dbReference type="InterPro" id="IPR056792">
    <property type="entry name" value="PRC_RimM"/>
</dbReference>
<comment type="subcellular location">
    <subcellularLocation>
        <location evidence="5">Cytoplasm</location>
    </subcellularLocation>
</comment>
<evidence type="ECO:0000259" key="6">
    <source>
        <dbReference type="Pfam" id="PF01782"/>
    </source>
</evidence>